<dbReference type="Proteomes" id="UP000562027">
    <property type="component" value="Unassembled WGS sequence"/>
</dbReference>
<accession>A0A840L4C7</accession>
<comment type="caution">
    <text evidence="2">The sequence shown here is derived from an EMBL/GenBank/DDBJ whole genome shotgun (WGS) entry which is preliminary data.</text>
</comment>
<dbReference type="EMBL" id="JACHLP010000001">
    <property type="protein sequence ID" value="MBB4841552.1"/>
    <property type="molecule type" value="Genomic_DNA"/>
</dbReference>
<feature type="transmembrane region" description="Helical" evidence="1">
    <location>
        <begin position="24"/>
        <end position="46"/>
    </location>
</feature>
<dbReference type="AlphaFoldDB" id="A0A840L4C7"/>
<dbReference type="RefSeq" id="WP_184294813.1">
    <property type="nucleotide sequence ID" value="NZ_JACHLP010000001.1"/>
</dbReference>
<keyword evidence="1" id="KW-0472">Membrane</keyword>
<proteinExistence type="predicted"/>
<name>A0A840L4C7_9BURK</name>
<gene>
    <name evidence="2" type="ORF">HNP55_000047</name>
</gene>
<sequence length="165" mass="17296">MSTTCPERFQARPDPIHRSRSPQAGFTLVSMLFILVVLAVLGAAMAKFSMRQQLGSSSELAAAKAMQAAIAGLEWASFQLLRNPPPPAAAPACFGKTSIALPGGLSDFVVTVSCSLSSSSDGGDNFNFYQITATACNAPSAGACPSTAPLNPSYVERQLSRRLVR</sequence>
<reference evidence="2 3" key="1">
    <citation type="submission" date="2020-08" db="EMBL/GenBank/DDBJ databases">
        <title>Functional genomics of gut bacteria from endangered species of beetles.</title>
        <authorList>
            <person name="Carlos-Shanley C."/>
        </authorList>
    </citation>
    <scope>NUCLEOTIDE SEQUENCE [LARGE SCALE GENOMIC DNA]</scope>
    <source>
        <strain evidence="2 3">S00239</strain>
    </source>
</reference>
<keyword evidence="1" id="KW-0812">Transmembrane</keyword>
<keyword evidence="1" id="KW-1133">Transmembrane helix</keyword>
<keyword evidence="3" id="KW-1185">Reference proteome</keyword>
<protein>
    <submittedName>
        <fullName evidence="2">MSHA biogenesis protein MshP</fullName>
    </submittedName>
</protein>
<dbReference type="Pfam" id="PF07963">
    <property type="entry name" value="N_methyl"/>
    <property type="match status" value="1"/>
</dbReference>
<evidence type="ECO:0000256" key="1">
    <source>
        <dbReference type="SAM" id="Phobius"/>
    </source>
</evidence>
<dbReference type="InterPro" id="IPR012902">
    <property type="entry name" value="N_methyl_site"/>
</dbReference>
<organism evidence="2 3">
    <name type="scientific">Roseateles oligotrophus</name>
    <dbReference type="NCBI Taxonomy" id="1769250"/>
    <lineage>
        <taxon>Bacteria</taxon>
        <taxon>Pseudomonadati</taxon>
        <taxon>Pseudomonadota</taxon>
        <taxon>Betaproteobacteria</taxon>
        <taxon>Burkholderiales</taxon>
        <taxon>Sphaerotilaceae</taxon>
        <taxon>Roseateles</taxon>
    </lineage>
</organism>
<evidence type="ECO:0000313" key="3">
    <source>
        <dbReference type="Proteomes" id="UP000562027"/>
    </source>
</evidence>
<evidence type="ECO:0000313" key="2">
    <source>
        <dbReference type="EMBL" id="MBB4841552.1"/>
    </source>
</evidence>